<dbReference type="EMBL" id="BPLQ01000392">
    <property type="protein sequence ID" value="GIX70725.1"/>
    <property type="molecule type" value="Genomic_DNA"/>
</dbReference>
<dbReference type="AlphaFoldDB" id="A0AAV4MFW9"/>
<protein>
    <submittedName>
        <fullName evidence="1">Uncharacterized protein</fullName>
    </submittedName>
</protein>
<keyword evidence="2" id="KW-1185">Reference proteome</keyword>
<comment type="caution">
    <text evidence="1">The sequence shown here is derived from an EMBL/GenBank/DDBJ whole genome shotgun (WGS) entry which is preliminary data.</text>
</comment>
<evidence type="ECO:0000313" key="1">
    <source>
        <dbReference type="EMBL" id="GIX70725.1"/>
    </source>
</evidence>
<organism evidence="1 2">
    <name type="scientific">Caerostris darwini</name>
    <dbReference type="NCBI Taxonomy" id="1538125"/>
    <lineage>
        <taxon>Eukaryota</taxon>
        <taxon>Metazoa</taxon>
        <taxon>Ecdysozoa</taxon>
        <taxon>Arthropoda</taxon>
        <taxon>Chelicerata</taxon>
        <taxon>Arachnida</taxon>
        <taxon>Araneae</taxon>
        <taxon>Araneomorphae</taxon>
        <taxon>Entelegynae</taxon>
        <taxon>Araneoidea</taxon>
        <taxon>Araneidae</taxon>
        <taxon>Caerostris</taxon>
    </lineage>
</organism>
<evidence type="ECO:0000313" key="2">
    <source>
        <dbReference type="Proteomes" id="UP001054837"/>
    </source>
</evidence>
<reference evidence="1 2" key="1">
    <citation type="submission" date="2021-06" db="EMBL/GenBank/DDBJ databases">
        <title>Caerostris darwini draft genome.</title>
        <authorList>
            <person name="Kono N."/>
            <person name="Arakawa K."/>
        </authorList>
    </citation>
    <scope>NUCLEOTIDE SEQUENCE [LARGE SCALE GENOMIC DNA]</scope>
</reference>
<proteinExistence type="predicted"/>
<accession>A0AAV4MFW9</accession>
<sequence length="203" mass="23047">MFFTNDSPITSLINDGLPYSLMDCAVVIFFQILNCGPEVRRHVSTLLHHEFNVLESSIVRLSRVVYCGIVLLFWSQPFVGSLLARRRVLLRRVTATSRMFVILLEDAVLKWADGGSCTSQPNNCSTWISNLPKGLAESSLGSLAEFELFIRVKTIWTLDNPVKWLIRFGRGPERTELINAYTITISRPSKWINNIPGLDDRVF</sequence>
<name>A0AAV4MFW9_9ARAC</name>
<gene>
    <name evidence="1" type="ORF">CDAR_172351</name>
</gene>
<dbReference type="Proteomes" id="UP001054837">
    <property type="component" value="Unassembled WGS sequence"/>
</dbReference>